<gene>
    <name evidence="2" type="ORF">PHMEG_00014452</name>
</gene>
<feature type="domain" description="Integrase zinc-binding" evidence="1">
    <location>
        <begin position="90"/>
        <end position="134"/>
    </location>
</feature>
<dbReference type="InterPro" id="IPR041588">
    <property type="entry name" value="Integrase_H2C2"/>
</dbReference>
<dbReference type="AlphaFoldDB" id="A0A225W3X4"/>
<proteinExistence type="predicted"/>
<dbReference type="OrthoDB" id="1938712at2759"/>
<evidence type="ECO:0000259" key="1">
    <source>
        <dbReference type="Pfam" id="PF17921"/>
    </source>
</evidence>
<organism evidence="2 3">
    <name type="scientific">Phytophthora megakarya</name>
    <dbReference type="NCBI Taxonomy" id="4795"/>
    <lineage>
        <taxon>Eukaryota</taxon>
        <taxon>Sar</taxon>
        <taxon>Stramenopiles</taxon>
        <taxon>Oomycota</taxon>
        <taxon>Peronosporomycetes</taxon>
        <taxon>Peronosporales</taxon>
        <taxon>Peronosporaceae</taxon>
        <taxon>Phytophthora</taxon>
    </lineage>
</organism>
<keyword evidence="3" id="KW-1185">Reference proteome</keyword>
<accession>A0A225W3X4</accession>
<reference evidence="3" key="1">
    <citation type="submission" date="2017-03" db="EMBL/GenBank/DDBJ databases">
        <title>Phytopthora megakarya and P. palmivora, two closely related causual agents of cacao black pod achieved similar genome size and gene model numbers by different mechanisms.</title>
        <authorList>
            <person name="Ali S."/>
            <person name="Shao J."/>
            <person name="Larry D.J."/>
            <person name="Kronmiller B."/>
            <person name="Shen D."/>
            <person name="Strem M.D."/>
            <person name="Melnick R.L."/>
            <person name="Guiltinan M.J."/>
            <person name="Tyler B.M."/>
            <person name="Meinhardt L.W."/>
            <person name="Bailey B.A."/>
        </authorList>
    </citation>
    <scope>NUCLEOTIDE SEQUENCE [LARGE SCALE GENOMIC DNA]</scope>
    <source>
        <strain evidence="3">zdho120</strain>
    </source>
</reference>
<comment type="caution">
    <text evidence="2">The sequence shown here is derived from an EMBL/GenBank/DDBJ whole genome shotgun (WGS) entry which is preliminary data.</text>
</comment>
<sequence>MASWMSFFTEYNFRIEYKPGRLNVNAEALSPRPDYAVKTVDFNRIDVARTYTPMSSLMDEVNAACAYDVDPMQLIGAVVGNVDRIVVPNDPDLRSRIMYEYYGVLTAGHPGREKTYSLLTRDVYWNRQYKCVRKDATVGREDRKTFEDGRRTDYLGISASSISWSPQYLSTEKSFYAVCFEGVGGNADKGVEAGTNDEVSADGGSATGVDTEVEADTTVFADTGDDAGVCKGALL</sequence>
<name>A0A225W3X4_9STRA</name>
<evidence type="ECO:0000313" key="3">
    <source>
        <dbReference type="Proteomes" id="UP000198211"/>
    </source>
</evidence>
<protein>
    <submittedName>
        <fullName evidence="2">Retrovirus Polyprotein</fullName>
    </submittedName>
</protein>
<dbReference type="EMBL" id="NBNE01001859">
    <property type="protein sequence ID" value="OWZ12396.1"/>
    <property type="molecule type" value="Genomic_DNA"/>
</dbReference>
<evidence type="ECO:0000313" key="2">
    <source>
        <dbReference type="EMBL" id="OWZ12396.1"/>
    </source>
</evidence>
<dbReference type="Gene3D" id="1.10.340.70">
    <property type="match status" value="1"/>
</dbReference>
<dbReference type="Proteomes" id="UP000198211">
    <property type="component" value="Unassembled WGS sequence"/>
</dbReference>
<dbReference type="Pfam" id="PF17921">
    <property type="entry name" value="Integrase_H2C2"/>
    <property type="match status" value="1"/>
</dbReference>